<dbReference type="AlphaFoldDB" id="A0A916YSS2"/>
<comment type="function">
    <text evidence="4">Nucleoside triphosphate pyrophosphatase. May have a dual role in cell division arrest and in preventing the incorporation of modified nucleotides into cellular nucleic acids.</text>
</comment>
<dbReference type="InterPro" id="IPR003697">
    <property type="entry name" value="Maf-like"/>
</dbReference>
<comment type="caution">
    <text evidence="5">The sequence shown here is derived from an EMBL/GenBank/DDBJ whole genome shotgun (WGS) entry which is preliminary data.</text>
</comment>
<reference evidence="5" key="1">
    <citation type="journal article" date="2014" name="Int. J. Syst. Evol. Microbiol.">
        <title>Complete genome sequence of Corynebacterium casei LMG S-19264T (=DSM 44701T), isolated from a smear-ripened cheese.</title>
        <authorList>
            <consortium name="US DOE Joint Genome Institute (JGI-PGF)"/>
            <person name="Walter F."/>
            <person name="Albersmeier A."/>
            <person name="Kalinowski J."/>
            <person name="Ruckert C."/>
        </authorList>
    </citation>
    <scope>NUCLEOTIDE SEQUENCE</scope>
    <source>
        <strain evidence="5">CGMCC 1.15360</strain>
    </source>
</reference>
<organism evidence="5 6">
    <name type="scientific">Croceicoccus mobilis</name>
    <dbReference type="NCBI Taxonomy" id="1703339"/>
    <lineage>
        <taxon>Bacteria</taxon>
        <taxon>Pseudomonadati</taxon>
        <taxon>Pseudomonadota</taxon>
        <taxon>Alphaproteobacteria</taxon>
        <taxon>Sphingomonadales</taxon>
        <taxon>Erythrobacteraceae</taxon>
        <taxon>Croceicoccus</taxon>
    </lineage>
</organism>
<comment type="catalytic activity">
    <reaction evidence="4">
        <text>a 2'-deoxyribonucleoside 5'-triphosphate + H2O = a 2'-deoxyribonucleoside 5'-phosphate + diphosphate + H(+)</text>
        <dbReference type="Rhea" id="RHEA:44644"/>
        <dbReference type="ChEBI" id="CHEBI:15377"/>
        <dbReference type="ChEBI" id="CHEBI:15378"/>
        <dbReference type="ChEBI" id="CHEBI:33019"/>
        <dbReference type="ChEBI" id="CHEBI:61560"/>
        <dbReference type="ChEBI" id="CHEBI:65317"/>
        <dbReference type="EC" id="3.6.1.9"/>
    </reaction>
</comment>
<comment type="cofactor">
    <cofactor evidence="1 4">
        <name>a divalent metal cation</name>
        <dbReference type="ChEBI" id="CHEBI:60240"/>
    </cofactor>
</comment>
<dbReference type="EC" id="3.6.1.9" evidence="4"/>
<comment type="subcellular location">
    <subcellularLocation>
        <location evidence="4">Cytoplasm</location>
    </subcellularLocation>
</comment>
<dbReference type="CDD" id="cd00555">
    <property type="entry name" value="Maf"/>
    <property type="match status" value="1"/>
</dbReference>
<dbReference type="InterPro" id="IPR029001">
    <property type="entry name" value="ITPase-like_fam"/>
</dbReference>
<gene>
    <name evidence="5" type="ORF">GCM10010990_06660</name>
</gene>
<dbReference type="HAMAP" id="MF_00528">
    <property type="entry name" value="Maf"/>
    <property type="match status" value="1"/>
</dbReference>
<dbReference type="Proteomes" id="UP000612349">
    <property type="component" value="Unassembled WGS sequence"/>
</dbReference>
<dbReference type="PIRSF" id="PIRSF006305">
    <property type="entry name" value="Maf"/>
    <property type="match status" value="1"/>
</dbReference>
<evidence type="ECO:0000256" key="4">
    <source>
        <dbReference type="HAMAP-Rule" id="MF_00528"/>
    </source>
</evidence>
<dbReference type="PANTHER" id="PTHR43213">
    <property type="entry name" value="BIFUNCTIONAL DTTP/UTP PYROPHOSPHATASE/METHYLTRANSFERASE PROTEIN-RELATED"/>
    <property type="match status" value="1"/>
</dbReference>
<keyword evidence="6" id="KW-1185">Reference proteome</keyword>
<accession>A0A916YSS2</accession>
<dbReference type="GO" id="GO:0009117">
    <property type="term" value="P:nucleotide metabolic process"/>
    <property type="evidence" value="ECO:0007669"/>
    <property type="project" value="UniProtKB-KW"/>
</dbReference>
<keyword evidence="3 4" id="KW-0546">Nucleotide metabolism</keyword>
<dbReference type="GO" id="GO:0005737">
    <property type="term" value="C:cytoplasm"/>
    <property type="evidence" value="ECO:0007669"/>
    <property type="project" value="UniProtKB-SubCell"/>
</dbReference>
<evidence type="ECO:0000313" key="6">
    <source>
        <dbReference type="Proteomes" id="UP000612349"/>
    </source>
</evidence>
<sequence length="194" mass="21365">MIILASKSGSRQQMLRQAGVAFEAVPADIDERALENRLDHGAPGPTAQALADAKALTVSDNHPGRLVLGSDSLVTVGPRRFDKPVSRENAVEHLKYFSGQVMELHSAATLARDGKIEWQHRDVARLYWRELSDAFIGEYLEAEWPAVGYCVGVFRIEGPGVQLFEKVEGDFFTVLGMPLLPVLGALRAQRELVE</sequence>
<feature type="active site" description="Proton acceptor" evidence="4">
    <location>
        <position position="71"/>
    </location>
</feature>
<comment type="catalytic activity">
    <reaction evidence="4">
        <text>a ribonucleoside 5'-triphosphate + H2O = a ribonucleoside 5'-phosphate + diphosphate + H(+)</text>
        <dbReference type="Rhea" id="RHEA:23996"/>
        <dbReference type="ChEBI" id="CHEBI:15377"/>
        <dbReference type="ChEBI" id="CHEBI:15378"/>
        <dbReference type="ChEBI" id="CHEBI:33019"/>
        <dbReference type="ChEBI" id="CHEBI:58043"/>
        <dbReference type="ChEBI" id="CHEBI:61557"/>
        <dbReference type="EC" id="3.6.1.9"/>
    </reaction>
</comment>
<evidence type="ECO:0000313" key="5">
    <source>
        <dbReference type="EMBL" id="GGD59902.1"/>
    </source>
</evidence>
<keyword evidence="2 4" id="KW-0378">Hydrolase</keyword>
<dbReference type="OrthoDB" id="9813962at2"/>
<dbReference type="RefSeq" id="WP_066773333.1">
    <property type="nucleotide sequence ID" value="NZ_BMIP01000001.1"/>
</dbReference>
<evidence type="ECO:0000256" key="2">
    <source>
        <dbReference type="ARBA" id="ARBA00022801"/>
    </source>
</evidence>
<proteinExistence type="inferred from homology"/>
<dbReference type="GO" id="GO:0047429">
    <property type="term" value="F:nucleoside triphosphate diphosphatase activity"/>
    <property type="evidence" value="ECO:0007669"/>
    <property type="project" value="UniProtKB-EC"/>
</dbReference>
<reference evidence="5" key="2">
    <citation type="submission" date="2020-09" db="EMBL/GenBank/DDBJ databases">
        <authorList>
            <person name="Sun Q."/>
            <person name="Zhou Y."/>
        </authorList>
    </citation>
    <scope>NUCLEOTIDE SEQUENCE</scope>
    <source>
        <strain evidence="5">CGMCC 1.15360</strain>
    </source>
</reference>
<dbReference type="EMBL" id="BMIP01000001">
    <property type="protein sequence ID" value="GGD59902.1"/>
    <property type="molecule type" value="Genomic_DNA"/>
</dbReference>
<keyword evidence="4" id="KW-0963">Cytoplasm</keyword>
<name>A0A916YSS2_9SPHN</name>
<comment type="similarity">
    <text evidence="4">Belongs to the Maf family.</text>
</comment>
<dbReference type="Pfam" id="PF02545">
    <property type="entry name" value="Maf"/>
    <property type="match status" value="1"/>
</dbReference>
<comment type="caution">
    <text evidence="4">Lacks conserved residue(s) required for the propagation of feature annotation.</text>
</comment>
<dbReference type="Gene3D" id="3.90.950.10">
    <property type="match status" value="1"/>
</dbReference>
<dbReference type="PANTHER" id="PTHR43213:SF5">
    <property type="entry name" value="BIFUNCTIONAL DTTP_UTP PYROPHOSPHATASE_METHYLTRANSFERASE PROTEIN-RELATED"/>
    <property type="match status" value="1"/>
</dbReference>
<dbReference type="SUPFAM" id="SSF52972">
    <property type="entry name" value="ITPase-like"/>
    <property type="match status" value="1"/>
</dbReference>
<evidence type="ECO:0000256" key="3">
    <source>
        <dbReference type="ARBA" id="ARBA00023080"/>
    </source>
</evidence>
<protein>
    <recommendedName>
        <fullName evidence="4">Nucleoside triphosphate pyrophosphatase</fullName>
        <ecNumber evidence="4">3.6.1.9</ecNumber>
    </recommendedName>
    <alternativeName>
        <fullName evidence="4">Nucleotide pyrophosphatase</fullName>
        <shortName evidence="4">Nucleotide PPase</shortName>
    </alternativeName>
</protein>
<evidence type="ECO:0000256" key="1">
    <source>
        <dbReference type="ARBA" id="ARBA00001968"/>
    </source>
</evidence>